<dbReference type="PANTHER" id="PTHR11567">
    <property type="entry name" value="ACID PHOSPHATASE-RELATED"/>
    <property type="match status" value="1"/>
</dbReference>
<dbReference type="AlphaFoldDB" id="A0A6A6I9U8"/>
<protein>
    <recommendedName>
        <fullName evidence="2">3-phytase</fullName>
        <ecNumber evidence="2">3.1.3.8</ecNumber>
    </recommendedName>
</protein>
<dbReference type="Proteomes" id="UP000800094">
    <property type="component" value="Unassembled WGS sequence"/>
</dbReference>
<proteinExistence type="inferred from homology"/>
<evidence type="ECO:0000256" key="2">
    <source>
        <dbReference type="ARBA" id="ARBA00012632"/>
    </source>
</evidence>
<dbReference type="InterPro" id="IPR033379">
    <property type="entry name" value="Acid_Pase_AS"/>
</dbReference>
<comment type="similarity">
    <text evidence="1">Belongs to the histidine acid phosphatase family.</text>
</comment>
<accession>A0A6A6I9U8</accession>
<evidence type="ECO:0000313" key="5">
    <source>
        <dbReference type="Proteomes" id="UP000800094"/>
    </source>
</evidence>
<evidence type="ECO:0000256" key="1">
    <source>
        <dbReference type="ARBA" id="ARBA00005375"/>
    </source>
</evidence>
<evidence type="ECO:0000256" key="3">
    <source>
        <dbReference type="ARBA" id="ARBA00022801"/>
    </source>
</evidence>
<sequence>MTTLIPRKPYTEDELARLYPQELELQLVQILLRHGERSPVSPRFQNAGLRPYWPYCNSARQITSVVMATTDWAKWDQLKYRRRLETFGMDDGPVIASGPNGEFDAICQPGELTDKGRETTLALGQRLRHLYVDQLRFMPRLIADSDMIYLRATPLPRALESVQQAFWGLYPPSARTADFPTPTIITRTPADETLYPNDGNCRRFAHISRAFAQRAAERWNDTEDMQYLSKLFSKWMPGNGKVAVDAHPRLSGIMDTINSTDAHGAETKLPKEFYDPKARAIIDKIGVEEWYAGYAESSEYRMLGIGALMGDISARIIGSVERNGNDGLIEIGGDDGDLGHGRGGETDIKFALSGCHDTTLAAILTSLGAFDGETWPPFTSHIAVELFRRKAWTAPSTAASRTSASDEQWKKQNDAKAQSWWQALFSGSAKNAVERSPPGAEGIARKSLTQLTDKQRQQLKEYYVRIRYNDKVMQVPGCKAAGKHLDGDTTFCTLEAFKAIVDKYVPKNWKHACASNVDAPSFPEKPEPAGYE</sequence>
<dbReference type="EMBL" id="ML987197">
    <property type="protein sequence ID" value="KAF2247156.1"/>
    <property type="molecule type" value="Genomic_DNA"/>
</dbReference>
<dbReference type="InterPro" id="IPR029033">
    <property type="entry name" value="His_PPase_superfam"/>
</dbReference>
<dbReference type="InterPro" id="IPR050645">
    <property type="entry name" value="Histidine_acid_phosphatase"/>
</dbReference>
<dbReference type="OrthoDB" id="10257284at2759"/>
<dbReference type="GeneID" id="54578333"/>
<dbReference type="Gene3D" id="3.40.50.1240">
    <property type="entry name" value="Phosphoglycerate mutase-like"/>
    <property type="match status" value="1"/>
</dbReference>
<organism evidence="4 5">
    <name type="scientific">Trematosphaeria pertusa</name>
    <dbReference type="NCBI Taxonomy" id="390896"/>
    <lineage>
        <taxon>Eukaryota</taxon>
        <taxon>Fungi</taxon>
        <taxon>Dikarya</taxon>
        <taxon>Ascomycota</taxon>
        <taxon>Pezizomycotina</taxon>
        <taxon>Dothideomycetes</taxon>
        <taxon>Pleosporomycetidae</taxon>
        <taxon>Pleosporales</taxon>
        <taxon>Massarineae</taxon>
        <taxon>Trematosphaeriaceae</taxon>
        <taxon>Trematosphaeria</taxon>
    </lineage>
</organism>
<keyword evidence="5" id="KW-1185">Reference proteome</keyword>
<gene>
    <name evidence="4" type="ORF">BU26DRAFT_459311</name>
</gene>
<dbReference type="EC" id="3.1.3.8" evidence="2"/>
<reference evidence="4" key="1">
    <citation type="journal article" date="2020" name="Stud. Mycol.">
        <title>101 Dothideomycetes genomes: a test case for predicting lifestyles and emergence of pathogens.</title>
        <authorList>
            <person name="Haridas S."/>
            <person name="Albert R."/>
            <person name="Binder M."/>
            <person name="Bloem J."/>
            <person name="Labutti K."/>
            <person name="Salamov A."/>
            <person name="Andreopoulos B."/>
            <person name="Baker S."/>
            <person name="Barry K."/>
            <person name="Bills G."/>
            <person name="Bluhm B."/>
            <person name="Cannon C."/>
            <person name="Castanera R."/>
            <person name="Culley D."/>
            <person name="Daum C."/>
            <person name="Ezra D."/>
            <person name="Gonzalez J."/>
            <person name="Henrissat B."/>
            <person name="Kuo A."/>
            <person name="Liang C."/>
            <person name="Lipzen A."/>
            <person name="Lutzoni F."/>
            <person name="Magnuson J."/>
            <person name="Mondo S."/>
            <person name="Nolan M."/>
            <person name="Ohm R."/>
            <person name="Pangilinan J."/>
            <person name="Park H.-J."/>
            <person name="Ramirez L."/>
            <person name="Alfaro M."/>
            <person name="Sun H."/>
            <person name="Tritt A."/>
            <person name="Yoshinaga Y."/>
            <person name="Zwiers L.-H."/>
            <person name="Turgeon B."/>
            <person name="Goodwin S."/>
            <person name="Spatafora J."/>
            <person name="Crous P."/>
            <person name="Grigoriev I."/>
        </authorList>
    </citation>
    <scope>NUCLEOTIDE SEQUENCE</scope>
    <source>
        <strain evidence="4">CBS 122368</strain>
    </source>
</reference>
<dbReference type="SUPFAM" id="SSF53254">
    <property type="entry name" value="Phosphoglycerate mutase-like"/>
    <property type="match status" value="1"/>
</dbReference>
<dbReference type="CDD" id="cd07061">
    <property type="entry name" value="HP_HAP_like"/>
    <property type="match status" value="1"/>
</dbReference>
<evidence type="ECO:0000313" key="4">
    <source>
        <dbReference type="EMBL" id="KAF2247156.1"/>
    </source>
</evidence>
<dbReference type="PROSITE" id="PS00616">
    <property type="entry name" value="HIS_ACID_PHOSPHAT_1"/>
    <property type="match status" value="1"/>
</dbReference>
<dbReference type="PANTHER" id="PTHR11567:SF110">
    <property type="entry name" value="2-PHOSPHOXYLOSE PHOSPHATASE 1"/>
    <property type="match status" value="1"/>
</dbReference>
<dbReference type="Pfam" id="PF00328">
    <property type="entry name" value="His_Phos_2"/>
    <property type="match status" value="1"/>
</dbReference>
<dbReference type="GO" id="GO:0016158">
    <property type="term" value="F:inositol hexakisphosphate 3-phosphatase activity"/>
    <property type="evidence" value="ECO:0007669"/>
    <property type="project" value="UniProtKB-EC"/>
</dbReference>
<dbReference type="RefSeq" id="XP_033682160.1">
    <property type="nucleotide sequence ID" value="XM_033825003.1"/>
</dbReference>
<dbReference type="InterPro" id="IPR000560">
    <property type="entry name" value="His_Pase_clade-2"/>
</dbReference>
<name>A0A6A6I9U8_9PLEO</name>
<keyword evidence="3" id="KW-0378">Hydrolase</keyword>